<dbReference type="Gene3D" id="3.10.620.30">
    <property type="match status" value="1"/>
</dbReference>
<evidence type="ECO:0000256" key="1">
    <source>
        <dbReference type="SAM" id="SignalP"/>
    </source>
</evidence>
<dbReference type="PANTHER" id="PTHR39327">
    <property type="match status" value="1"/>
</dbReference>
<feature type="chain" id="PRO_5030600961" evidence="1">
    <location>
        <begin position="22"/>
        <end position="203"/>
    </location>
</feature>
<dbReference type="AlphaFoldDB" id="A0A7W6K482"/>
<accession>A0A7W6K482</accession>
<sequence length="203" mass="22016">MLSTGKRIVFALAALAAAGTAASGSELRPDAAMVTGSVTSQPIGHYEFCQRYASECAVRSKVGPAPTLTQHGWQVLNAVNTRVNTTVVAMTDQDIYGKEEYWAYPVDAGDCEDFVLEKRRQLLAKGFSAADLLITVVRKPDGEGHAVLTVRTSEGDFILDNLSADVKLWTDTPYTYLKRQASFNSGRWVTIENGNVVVVGALR</sequence>
<gene>
    <name evidence="2" type="ORF">GGQ66_002343</name>
</gene>
<dbReference type="Proteomes" id="UP000584824">
    <property type="component" value="Unassembled WGS sequence"/>
</dbReference>
<protein>
    <submittedName>
        <fullName evidence="2">Putative transglutaminase-like cysteine proteinase</fullName>
    </submittedName>
</protein>
<dbReference type="PANTHER" id="PTHR39327:SF1">
    <property type="entry name" value="BLR5470 PROTEIN"/>
    <property type="match status" value="1"/>
</dbReference>
<proteinExistence type="predicted"/>
<comment type="caution">
    <text evidence="2">The sequence shown here is derived from an EMBL/GenBank/DDBJ whole genome shotgun (WGS) entry which is preliminary data.</text>
</comment>
<keyword evidence="3" id="KW-1185">Reference proteome</keyword>
<feature type="signal peptide" evidence="1">
    <location>
        <begin position="1"/>
        <end position="21"/>
    </location>
</feature>
<reference evidence="2 3" key="1">
    <citation type="submission" date="2020-08" db="EMBL/GenBank/DDBJ databases">
        <title>Genomic Encyclopedia of Type Strains, Phase IV (KMG-IV): sequencing the most valuable type-strain genomes for metagenomic binning, comparative biology and taxonomic classification.</title>
        <authorList>
            <person name="Goeker M."/>
        </authorList>
    </citation>
    <scope>NUCLEOTIDE SEQUENCE [LARGE SCALE GENOMIC DNA]</scope>
    <source>
        <strain evidence="2 3">DSM 26385</strain>
    </source>
</reference>
<evidence type="ECO:0000313" key="3">
    <source>
        <dbReference type="Proteomes" id="UP000584824"/>
    </source>
</evidence>
<dbReference type="InterPro" id="IPR010319">
    <property type="entry name" value="Transglutaminase-like_Cys_pept"/>
</dbReference>
<dbReference type="EMBL" id="JACIDU010000008">
    <property type="protein sequence ID" value="MBB4103775.1"/>
    <property type="molecule type" value="Genomic_DNA"/>
</dbReference>
<name>A0A7W6K482_9HYPH</name>
<evidence type="ECO:0000313" key="2">
    <source>
        <dbReference type="EMBL" id="MBB4103775.1"/>
    </source>
</evidence>
<dbReference type="RefSeq" id="WP_183792612.1">
    <property type="nucleotide sequence ID" value="NZ_JACIDU010000008.1"/>
</dbReference>
<organism evidence="2 3">
    <name type="scientific">Allorhizobium borbori</name>
    <dbReference type="NCBI Taxonomy" id="485907"/>
    <lineage>
        <taxon>Bacteria</taxon>
        <taxon>Pseudomonadati</taxon>
        <taxon>Pseudomonadota</taxon>
        <taxon>Alphaproteobacteria</taxon>
        <taxon>Hyphomicrobiales</taxon>
        <taxon>Rhizobiaceae</taxon>
        <taxon>Rhizobium/Agrobacterium group</taxon>
        <taxon>Allorhizobium</taxon>
    </lineage>
</organism>
<keyword evidence="1" id="KW-0732">Signal</keyword>
<dbReference type="Pfam" id="PF06035">
    <property type="entry name" value="Peptidase_C93"/>
    <property type="match status" value="1"/>
</dbReference>